<reference evidence="2" key="1">
    <citation type="journal article" date="2018" name="Nat. Microbiol.">
        <title>Leveraging single-cell genomics to expand the fungal tree of life.</title>
        <authorList>
            <person name="Ahrendt S.R."/>
            <person name="Quandt C.A."/>
            <person name="Ciobanu D."/>
            <person name="Clum A."/>
            <person name="Salamov A."/>
            <person name="Andreopoulos B."/>
            <person name="Cheng J.F."/>
            <person name="Woyke T."/>
            <person name="Pelin A."/>
            <person name="Henrissat B."/>
            <person name="Reynolds N.K."/>
            <person name="Benny G.L."/>
            <person name="Smith M.E."/>
            <person name="James T.Y."/>
            <person name="Grigoriev I.V."/>
        </authorList>
    </citation>
    <scope>NUCLEOTIDE SEQUENCE [LARGE SCALE GENOMIC DNA]</scope>
    <source>
        <strain evidence="2">CSF55</strain>
    </source>
</reference>
<dbReference type="EMBL" id="ML006379">
    <property type="protein sequence ID" value="RKP16604.1"/>
    <property type="molecule type" value="Genomic_DNA"/>
</dbReference>
<evidence type="ECO:0000313" key="2">
    <source>
        <dbReference type="Proteomes" id="UP000281549"/>
    </source>
</evidence>
<dbReference type="SUPFAM" id="SSF55486">
    <property type="entry name" value="Metalloproteases ('zincins'), catalytic domain"/>
    <property type="match status" value="1"/>
</dbReference>
<organism evidence="1 2">
    <name type="scientific">Rozella allomycis (strain CSF55)</name>
    <dbReference type="NCBI Taxonomy" id="988480"/>
    <lineage>
        <taxon>Eukaryota</taxon>
        <taxon>Fungi</taxon>
        <taxon>Fungi incertae sedis</taxon>
        <taxon>Cryptomycota</taxon>
        <taxon>Cryptomycota incertae sedis</taxon>
        <taxon>Rozella</taxon>
    </lineage>
</organism>
<accession>A0A4P9YC80</accession>
<evidence type="ECO:0000313" key="1">
    <source>
        <dbReference type="EMBL" id="RKP16604.1"/>
    </source>
</evidence>
<gene>
    <name evidence="1" type="ORF">ROZALSC1DRAFT_25075</name>
</gene>
<dbReference type="AlphaFoldDB" id="A0A4P9YC80"/>
<proteinExistence type="predicted"/>
<protein>
    <submittedName>
        <fullName evidence="1">Uncharacterized protein</fullName>
    </submittedName>
</protein>
<feature type="non-terminal residue" evidence="1">
    <location>
        <position position="1"/>
    </location>
</feature>
<dbReference type="InterPro" id="IPR024079">
    <property type="entry name" value="MetalloPept_cat_dom_sf"/>
</dbReference>
<sequence length="172" mass="19164">SLGHLFGTGHDPNNQECNPNGIQYIMAATGYSIAINTINGQKYSPCSIRNIQSSVGTTGTCFVTRNSVPSFTFWSNYTTYWYPHPEDQCKTMEYLGVLPALVNDSWTDFVPWDINNVGCTLHCTKVSMGSWNETTFPNPNNLNSLLTRRNGTPCDENNPAKLTQEQICVILN</sequence>
<name>A0A4P9YC80_ROZAC</name>
<dbReference type="Proteomes" id="UP000281549">
    <property type="component" value="Unassembled WGS sequence"/>
</dbReference>
<dbReference type="Gene3D" id="3.40.390.10">
    <property type="entry name" value="Collagenase (Catalytic Domain)"/>
    <property type="match status" value="1"/>
</dbReference>
<dbReference type="GO" id="GO:0008237">
    <property type="term" value="F:metallopeptidase activity"/>
    <property type="evidence" value="ECO:0007669"/>
    <property type="project" value="InterPro"/>
</dbReference>